<dbReference type="Proteomes" id="UP000032066">
    <property type="component" value="Unassembled WGS sequence"/>
</dbReference>
<accession>A0A0D0Q1G3</accession>
<comment type="caution">
    <text evidence="2">The sequence shown here is derived from an EMBL/GenBank/DDBJ whole genome shotgun (WGS) entry which is preliminary data.</text>
</comment>
<dbReference type="RefSeq" id="WP_043910578.1">
    <property type="nucleotide sequence ID" value="NZ_JXZB01000002.1"/>
</dbReference>
<dbReference type="EMBL" id="JXZB01000002">
    <property type="protein sequence ID" value="KIQ64768.1"/>
    <property type="molecule type" value="Genomic_DNA"/>
</dbReference>
<organism evidence="2 3">
    <name type="scientific">Kitasatospora griseola</name>
    <name type="common">Streptomyces griseolosporeus</name>
    <dbReference type="NCBI Taxonomy" id="2064"/>
    <lineage>
        <taxon>Bacteria</taxon>
        <taxon>Bacillati</taxon>
        <taxon>Actinomycetota</taxon>
        <taxon>Actinomycetes</taxon>
        <taxon>Kitasatosporales</taxon>
        <taxon>Streptomycetaceae</taxon>
        <taxon>Kitasatospora</taxon>
    </lineage>
</organism>
<name>A0A0D0Q1G3_KITGR</name>
<evidence type="ECO:0000256" key="1">
    <source>
        <dbReference type="SAM" id="SignalP"/>
    </source>
</evidence>
<gene>
    <name evidence="2" type="ORF">TR51_11440</name>
</gene>
<keyword evidence="3" id="KW-1185">Reference proteome</keyword>
<proteinExistence type="predicted"/>
<evidence type="ECO:0000313" key="2">
    <source>
        <dbReference type="EMBL" id="KIQ64768.1"/>
    </source>
</evidence>
<evidence type="ECO:0000313" key="3">
    <source>
        <dbReference type="Proteomes" id="UP000032066"/>
    </source>
</evidence>
<dbReference type="OrthoDB" id="4552796at2"/>
<protein>
    <submittedName>
        <fullName evidence="2">Uncharacterized protein</fullName>
    </submittedName>
</protein>
<dbReference type="PATRIC" id="fig|2064.6.peg.2454"/>
<reference evidence="2 3" key="1">
    <citation type="submission" date="2015-02" db="EMBL/GenBank/DDBJ databases">
        <title>Draft genome sequence of Kitasatospora griseola MF730-N6, a bafilomycin, terpentecin and satosporin producer.</title>
        <authorList>
            <person name="Arens J.C."/>
            <person name="Haltli B."/>
            <person name="Kerr R.G."/>
        </authorList>
    </citation>
    <scope>NUCLEOTIDE SEQUENCE [LARGE SCALE GENOMIC DNA]</scope>
    <source>
        <strain evidence="2 3">MF730-N6</strain>
    </source>
</reference>
<keyword evidence="1" id="KW-0732">Signal</keyword>
<feature type="chain" id="PRO_5002218779" evidence="1">
    <location>
        <begin position="33"/>
        <end position="134"/>
    </location>
</feature>
<dbReference type="AlphaFoldDB" id="A0A0D0Q1G3"/>
<sequence length="134" mass="14170">MSIKGLRKATLALATMATAGGIALTGAGSASASVGGGCAGPGYQQVCISDGWTQINTSVTTNFASNNCTEQVIIWDYTTNSQAISTSFPCRSGQFTFTWALSNPTSGHDYKAEARFYWQPGTGYTYQTSPDLHF</sequence>
<feature type="signal peptide" evidence="1">
    <location>
        <begin position="1"/>
        <end position="32"/>
    </location>
</feature>